<name>A0ABQ9H0X1_9NEOP</name>
<evidence type="ECO:0000313" key="2">
    <source>
        <dbReference type="Proteomes" id="UP001159363"/>
    </source>
</evidence>
<organism evidence="1 2">
    <name type="scientific">Dryococelus australis</name>
    <dbReference type="NCBI Taxonomy" id="614101"/>
    <lineage>
        <taxon>Eukaryota</taxon>
        <taxon>Metazoa</taxon>
        <taxon>Ecdysozoa</taxon>
        <taxon>Arthropoda</taxon>
        <taxon>Hexapoda</taxon>
        <taxon>Insecta</taxon>
        <taxon>Pterygota</taxon>
        <taxon>Neoptera</taxon>
        <taxon>Polyneoptera</taxon>
        <taxon>Phasmatodea</taxon>
        <taxon>Verophasmatodea</taxon>
        <taxon>Anareolatae</taxon>
        <taxon>Phasmatidae</taxon>
        <taxon>Eurycanthinae</taxon>
        <taxon>Dryococelus</taxon>
    </lineage>
</organism>
<evidence type="ECO:0000313" key="1">
    <source>
        <dbReference type="EMBL" id="KAJ8877950.1"/>
    </source>
</evidence>
<sequence length="80" mass="8761">MHAPNMLTVIHKRLAEQQAGSAVKRRASIVPSFSDAKSKKDCGAEFSDDTTAAFVKTNIPLEKVDDPNICEWMNQNIEGG</sequence>
<reference evidence="1 2" key="1">
    <citation type="submission" date="2023-02" db="EMBL/GenBank/DDBJ databases">
        <title>LHISI_Scaffold_Assembly.</title>
        <authorList>
            <person name="Stuart O.P."/>
            <person name="Cleave R."/>
            <person name="Magrath M.J.L."/>
            <person name="Mikheyev A.S."/>
        </authorList>
    </citation>
    <scope>NUCLEOTIDE SEQUENCE [LARGE SCALE GENOMIC DNA]</scope>
    <source>
        <strain evidence="1">Daus_M_001</strain>
        <tissue evidence="1">Leg muscle</tissue>
    </source>
</reference>
<keyword evidence="2" id="KW-1185">Reference proteome</keyword>
<proteinExistence type="predicted"/>
<comment type="caution">
    <text evidence="1">The sequence shown here is derived from an EMBL/GenBank/DDBJ whole genome shotgun (WGS) entry which is preliminary data.</text>
</comment>
<dbReference type="EMBL" id="JARBHB010000008">
    <property type="protein sequence ID" value="KAJ8877950.1"/>
    <property type="molecule type" value="Genomic_DNA"/>
</dbReference>
<protein>
    <submittedName>
        <fullName evidence="1">Uncharacterized protein</fullName>
    </submittedName>
</protein>
<dbReference type="Proteomes" id="UP001159363">
    <property type="component" value="Chromosome 7"/>
</dbReference>
<accession>A0ABQ9H0X1</accession>
<gene>
    <name evidence="1" type="ORF">PR048_022413</name>
</gene>